<dbReference type="Gene3D" id="1.10.3290.10">
    <property type="entry name" value="Fido-like domain"/>
    <property type="match status" value="1"/>
</dbReference>
<dbReference type="InterPro" id="IPR003812">
    <property type="entry name" value="Fido"/>
</dbReference>
<evidence type="ECO:0000313" key="5">
    <source>
        <dbReference type="Proteomes" id="UP000008957"/>
    </source>
</evidence>
<evidence type="ECO:0000259" key="3">
    <source>
        <dbReference type="PROSITE" id="PS51459"/>
    </source>
</evidence>
<protein>
    <submittedName>
        <fullName evidence="4">Uncharacterized conserved protein</fullName>
    </submittedName>
</protein>
<dbReference type="Pfam" id="PF13776">
    <property type="entry name" value="DUF4172"/>
    <property type="match status" value="1"/>
</dbReference>
<evidence type="ECO:0000313" key="4">
    <source>
        <dbReference type="EMBL" id="CBL28656.1"/>
    </source>
</evidence>
<reference evidence="5" key="1">
    <citation type="submission" date="2010-03" db="EMBL/GenBank/DDBJ databases">
        <title>The genome sequence of Synergistetes sp. SGP1.</title>
        <authorList>
            <consortium name="metaHIT consortium -- http://www.metahit.eu/"/>
            <person name="Pajon A."/>
            <person name="Turner K."/>
            <person name="Parkhill J."/>
            <person name="Wade W."/>
            <person name="Vartoukian S."/>
        </authorList>
    </citation>
    <scope>NUCLEOTIDE SEQUENCE [LARGE SCALE GENOMIC DNA]</scope>
    <source>
        <strain evidence="5">SGP1</strain>
    </source>
</reference>
<dbReference type="InterPro" id="IPR036597">
    <property type="entry name" value="Fido-like_dom_sf"/>
</dbReference>
<dbReference type="InterPro" id="IPR040198">
    <property type="entry name" value="Fido_containing"/>
</dbReference>
<sequence length="358" mass="41056">MAERQRWFWQQPNWLSTPVFSDETYAFANQLAERERKLLDDMGIELYETTIVQSMTDNLYCSYAIEGEKLDEDLLRSSIMKRLNMDIPDWKPSSMSRTDREDRAVQAALFLLNDRETLSREKLEEAHAMLKTEKRGTWGKFRSTSEYIRDAQQNVVYEAPPAEKVPALMDQFCRWWNDERVTLPASIGAALGHAFFVVIHPFEDGNGRMARLLADKAMAPSMGDPYRPYSMSSVIYQGLSQYYRALDQLPEENGIQRFVMLMAHMQSDVLDKAVIRMKSVKNMEAVISIAEASGTPITPLGRAMLKTMALEPERKIWTPFDASRNVRDAGDEDPWDVWNTLVERGIIQGKNIASPAHL</sequence>
<dbReference type="AlphaFoldDB" id="A0AB94IXW9"/>
<keyword evidence="2" id="KW-0067">ATP-binding</keyword>
<feature type="active site" evidence="1">
    <location>
        <position position="200"/>
    </location>
</feature>
<dbReference type="KEGG" id="sbr:SY1_17290"/>
<dbReference type="Proteomes" id="UP000008957">
    <property type="component" value="Chromosome"/>
</dbReference>
<dbReference type="InterPro" id="IPR025230">
    <property type="entry name" value="DUF4172"/>
</dbReference>
<dbReference type="EMBL" id="FP929056">
    <property type="protein sequence ID" value="CBL28656.1"/>
    <property type="molecule type" value="Genomic_DNA"/>
</dbReference>
<dbReference type="PANTHER" id="PTHR13504">
    <property type="entry name" value="FIDO DOMAIN-CONTAINING PROTEIN DDB_G0283145"/>
    <property type="match status" value="1"/>
</dbReference>
<proteinExistence type="predicted"/>
<feature type="binding site" evidence="2">
    <location>
        <begin position="242"/>
        <end position="243"/>
    </location>
    <ligand>
        <name>ATP</name>
        <dbReference type="ChEBI" id="CHEBI:30616"/>
    </ligand>
</feature>
<dbReference type="PANTHER" id="PTHR13504:SF33">
    <property type="entry name" value="FIC FAMILY PROTEIN"/>
    <property type="match status" value="1"/>
</dbReference>
<reference evidence="4 5" key="2">
    <citation type="submission" date="2010-03" db="EMBL/GenBank/DDBJ databases">
        <authorList>
            <person name="Pajon A."/>
        </authorList>
    </citation>
    <scope>NUCLEOTIDE SEQUENCE [LARGE SCALE GENOMIC DNA]</scope>
    <source>
        <strain evidence="4 5">SGP1</strain>
    </source>
</reference>
<feature type="domain" description="Fido" evidence="3">
    <location>
        <begin position="118"/>
        <end position="264"/>
    </location>
</feature>
<dbReference type="Pfam" id="PF02661">
    <property type="entry name" value="Fic"/>
    <property type="match status" value="1"/>
</dbReference>
<dbReference type="GO" id="GO:0005524">
    <property type="term" value="F:ATP binding"/>
    <property type="evidence" value="ECO:0007669"/>
    <property type="project" value="UniProtKB-KW"/>
</dbReference>
<gene>
    <name evidence="4" type="ORF">SY1_17290</name>
</gene>
<organism evidence="4 5">
    <name type="scientific">Fretibacterium fastidiosum</name>
    <dbReference type="NCBI Taxonomy" id="651822"/>
    <lineage>
        <taxon>Bacteria</taxon>
        <taxon>Thermotogati</taxon>
        <taxon>Synergistota</taxon>
        <taxon>Synergistia</taxon>
        <taxon>Synergistales</taxon>
        <taxon>Aminobacteriaceae</taxon>
        <taxon>Fretibacterium</taxon>
    </lineage>
</organism>
<dbReference type="RefSeq" id="WP_015556803.1">
    <property type="nucleotide sequence ID" value="NC_021038.1"/>
</dbReference>
<keyword evidence="2" id="KW-0547">Nucleotide-binding</keyword>
<dbReference type="PROSITE" id="PS51459">
    <property type="entry name" value="FIDO"/>
    <property type="match status" value="1"/>
</dbReference>
<feature type="binding site" evidence="2">
    <location>
        <begin position="204"/>
        <end position="211"/>
    </location>
    <ligand>
        <name>ATP</name>
        <dbReference type="ChEBI" id="CHEBI:30616"/>
    </ligand>
</feature>
<dbReference type="SUPFAM" id="SSF140931">
    <property type="entry name" value="Fic-like"/>
    <property type="match status" value="1"/>
</dbReference>
<name>A0AB94IXW9_9BACT</name>
<accession>A0AB94IXW9</accession>
<evidence type="ECO:0000256" key="2">
    <source>
        <dbReference type="PIRSR" id="PIRSR640198-2"/>
    </source>
</evidence>
<keyword evidence="5" id="KW-1185">Reference proteome</keyword>
<evidence type="ECO:0000256" key="1">
    <source>
        <dbReference type="PIRSR" id="PIRSR640198-1"/>
    </source>
</evidence>